<dbReference type="GO" id="GO:0046983">
    <property type="term" value="F:protein dimerization activity"/>
    <property type="evidence" value="ECO:0007669"/>
    <property type="project" value="InterPro"/>
</dbReference>
<evidence type="ECO:0000256" key="1">
    <source>
        <dbReference type="SAM" id="MobiDB-lite"/>
    </source>
</evidence>
<reference evidence="4" key="1">
    <citation type="submission" date="2020-01" db="EMBL/GenBank/DDBJ databases">
        <authorList>
            <person name="Mishra B."/>
        </authorList>
    </citation>
    <scope>NUCLEOTIDE SEQUENCE [LARGE SCALE GENOMIC DNA]</scope>
</reference>
<keyword evidence="5" id="KW-1185">Reference proteome</keyword>
<feature type="domain" description="hAT-like transposase RNase-H fold" evidence="3">
    <location>
        <begin position="148"/>
        <end position="228"/>
    </location>
</feature>
<dbReference type="InterPro" id="IPR008906">
    <property type="entry name" value="HATC_C_dom"/>
</dbReference>
<evidence type="ECO:0000313" key="4">
    <source>
        <dbReference type="EMBL" id="CAA7054453.1"/>
    </source>
</evidence>
<dbReference type="Pfam" id="PF05699">
    <property type="entry name" value="Dimer_Tnp_hAT"/>
    <property type="match status" value="1"/>
</dbReference>
<evidence type="ECO:0000313" key="5">
    <source>
        <dbReference type="Proteomes" id="UP000467841"/>
    </source>
</evidence>
<dbReference type="Pfam" id="PF14372">
    <property type="entry name" value="hAT-like_RNase-H"/>
    <property type="match status" value="1"/>
</dbReference>
<organism evidence="4 5">
    <name type="scientific">Microthlaspi erraticum</name>
    <dbReference type="NCBI Taxonomy" id="1685480"/>
    <lineage>
        <taxon>Eukaryota</taxon>
        <taxon>Viridiplantae</taxon>
        <taxon>Streptophyta</taxon>
        <taxon>Embryophyta</taxon>
        <taxon>Tracheophyta</taxon>
        <taxon>Spermatophyta</taxon>
        <taxon>Magnoliopsida</taxon>
        <taxon>eudicotyledons</taxon>
        <taxon>Gunneridae</taxon>
        <taxon>Pentapetalae</taxon>
        <taxon>rosids</taxon>
        <taxon>malvids</taxon>
        <taxon>Brassicales</taxon>
        <taxon>Brassicaceae</taxon>
        <taxon>Coluteocarpeae</taxon>
        <taxon>Microthlaspi</taxon>
    </lineage>
</organism>
<proteinExistence type="predicted"/>
<dbReference type="InterPro" id="IPR025525">
    <property type="entry name" value="hAT-like_transposase_RNase-H"/>
</dbReference>
<dbReference type="OrthoDB" id="1094135at2759"/>
<dbReference type="Proteomes" id="UP000467841">
    <property type="component" value="Unassembled WGS sequence"/>
</dbReference>
<dbReference type="PANTHER" id="PTHR23272:SF187">
    <property type="entry name" value="AC9 TRANSPOSASE-RELATED"/>
    <property type="match status" value="1"/>
</dbReference>
<evidence type="ECO:0000259" key="2">
    <source>
        <dbReference type="Pfam" id="PF05699"/>
    </source>
</evidence>
<dbReference type="PANTHER" id="PTHR23272">
    <property type="entry name" value="BED FINGER-RELATED"/>
    <property type="match status" value="1"/>
</dbReference>
<feature type="domain" description="HAT C-terminal dimerisation" evidence="2">
    <location>
        <begin position="300"/>
        <end position="336"/>
    </location>
</feature>
<dbReference type="InterPro" id="IPR012337">
    <property type="entry name" value="RNaseH-like_sf"/>
</dbReference>
<sequence>MEIVESVNAIRNGIYFVRSSTPRIKAFENHVESRRIQRGSLPLDVKTRWNSTYMMLDQALKFRLAFDKMHELDFPYIKYFTDIVEGKKRVGPPTKDDFDAAHRLVQFLIIFYKATICSLCVKQCLLPQVVSCDCDYVFKHLLLSTNPGPDEVLREKAFAMLMKLGKYWDPFDKRVEMNKLVFVAAVFDPSKKMIFVEKSFDKLYSKSPRSEALKDEVRDILKNLFEEYSRELNKNGSGESGSMAQSNEASTSSNEATSSALSREEASQKTVLGNGLEYESMNDIYKELLEDGGFQEKLNELDLYLKEKLENPISFDGTDYDVLSWWKVNTPKFPVLL</sequence>
<feature type="compositionally biased region" description="Low complexity" evidence="1">
    <location>
        <begin position="246"/>
        <end position="259"/>
    </location>
</feature>
<evidence type="ECO:0000259" key="3">
    <source>
        <dbReference type="Pfam" id="PF14372"/>
    </source>
</evidence>
<dbReference type="EMBL" id="CACVBM020001574">
    <property type="protein sequence ID" value="CAA7054453.1"/>
    <property type="molecule type" value="Genomic_DNA"/>
</dbReference>
<comment type="caution">
    <text evidence="4">The sequence shown here is derived from an EMBL/GenBank/DDBJ whole genome shotgun (WGS) entry which is preliminary data.</text>
</comment>
<feature type="region of interest" description="Disordered" evidence="1">
    <location>
        <begin position="232"/>
        <end position="268"/>
    </location>
</feature>
<gene>
    <name evidence="4" type="ORF">MERR_LOCUS41689</name>
</gene>
<name>A0A6D2KQ22_9BRAS</name>
<accession>A0A6D2KQ22</accession>
<dbReference type="AlphaFoldDB" id="A0A6D2KQ22"/>
<protein>
    <submittedName>
        <fullName evidence="4">Uncharacterized protein</fullName>
    </submittedName>
</protein>
<feature type="compositionally biased region" description="Polar residues" evidence="1">
    <location>
        <begin position="234"/>
        <end position="245"/>
    </location>
</feature>
<dbReference type="GO" id="GO:0003677">
    <property type="term" value="F:DNA binding"/>
    <property type="evidence" value="ECO:0007669"/>
    <property type="project" value="InterPro"/>
</dbReference>
<dbReference type="SUPFAM" id="SSF53098">
    <property type="entry name" value="Ribonuclease H-like"/>
    <property type="match status" value="1"/>
</dbReference>